<gene>
    <name evidence="6" type="ORF">Gferi_02910</name>
</gene>
<proteinExistence type="predicted"/>
<protein>
    <submittedName>
        <fullName evidence="6">Altronate oxidoreductase</fullName>
    </submittedName>
</protein>
<dbReference type="InterPro" id="IPR036291">
    <property type="entry name" value="NAD(P)-bd_dom_sf"/>
</dbReference>
<dbReference type="PRINTS" id="PR00084">
    <property type="entry name" value="MTLDHDRGNASE"/>
</dbReference>
<dbReference type="InterPro" id="IPR013328">
    <property type="entry name" value="6PGD_dom2"/>
</dbReference>
<dbReference type="PANTHER" id="PTHR30524">
    <property type="entry name" value="MANNITOL-1-PHOSPHATE 5-DEHYDROGENASE"/>
    <property type="match status" value="1"/>
</dbReference>
<evidence type="ECO:0000256" key="1">
    <source>
        <dbReference type="ARBA" id="ARBA00023002"/>
    </source>
</evidence>
<keyword evidence="7" id="KW-1185">Reference proteome</keyword>
<dbReference type="GO" id="GO:0009026">
    <property type="term" value="F:tagaturonate reductase activity"/>
    <property type="evidence" value="ECO:0007669"/>
    <property type="project" value="TreeGrafter"/>
</dbReference>
<dbReference type="SUPFAM" id="SSF51735">
    <property type="entry name" value="NAD(P)-binding Rossmann-fold domains"/>
    <property type="match status" value="1"/>
</dbReference>
<dbReference type="InterPro" id="IPR008927">
    <property type="entry name" value="6-PGluconate_DH-like_C_sf"/>
</dbReference>
<dbReference type="Pfam" id="PF01232">
    <property type="entry name" value="Mannitol_dh"/>
    <property type="match status" value="1"/>
</dbReference>
<dbReference type="OrthoDB" id="9768714at2"/>
<dbReference type="RefSeq" id="WP_069974215.1">
    <property type="nucleotide sequence ID" value="NZ_CP017269.1"/>
</dbReference>
<dbReference type="Gene3D" id="1.10.1040.10">
    <property type="entry name" value="N-(1-d-carboxylethyl)-l-norvaline Dehydrogenase, domain 2"/>
    <property type="match status" value="1"/>
</dbReference>
<dbReference type="InterPro" id="IPR000669">
    <property type="entry name" value="Mannitol_DH"/>
</dbReference>
<evidence type="ECO:0000256" key="2">
    <source>
        <dbReference type="ARBA" id="ARBA00023027"/>
    </source>
</evidence>
<reference evidence="6 7" key="1">
    <citation type="submission" date="2016-09" db="EMBL/GenBank/DDBJ databases">
        <title>Genomic analysis reveals versatility of anaerobic energy metabolism of Geosporobacter ferrireducens IRF9 of phylum Firmicutes.</title>
        <authorList>
            <person name="Kim S.-J."/>
        </authorList>
    </citation>
    <scope>NUCLEOTIDE SEQUENCE [LARGE SCALE GENOMIC DNA]</scope>
    <source>
        <strain evidence="6 7">IRF9</strain>
    </source>
</reference>
<keyword evidence="2" id="KW-0520">NAD</keyword>
<dbReference type="GO" id="GO:0019592">
    <property type="term" value="P:mannitol catabolic process"/>
    <property type="evidence" value="ECO:0007669"/>
    <property type="project" value="TreeGrafter"/>
</dbReference>
<keyword evidence="1" id="KW-0560">Oxidoreductase</keyword>
<evidence type="ECO:0000313" key="6">
    <source>
        <dbReference type="EMBL" id="AOT68639.1"/>
    </source>
</evidence>
<name>A0A1D8GCK8_9FIRM</name>
<evidence type="ECO:0000259" key="4">
    <source>
        <dbReference type="Pfam" id="PF01232"/>
    </source>
</evidence>
<feature type="domain" description="Mannitol dehydrogenase N-terminal" evidence="4">
    <location>
        <begin position="25"/>
        <end position="269"/>
    </location>
</feature>
<dbReference type="GO" id="GO:0008926">
    <property type="term" value="F:mannitol-1-phosphate 5-dehydrogenase activity"/>
    <property type="evidence" value="ECO:0007669"/>
    <property type="project" value="UniProtKB-EC"/>
</dbReference>
<dbReference type="InterPro" id="IPR013118">
    <property type="entry name" value="Mannitol_DH_C"/>
</dbReference>
<dbReference type="Proteomes" id="UP000095743">
    <property type="component" value="Chromosome"/>
</dbReference>
<dbReference type="GO" id="GO:0005829">
    <property type="term" value="C:cytosol"/>
    <property type="evidence" value="ECO:0007669"/>
    <property type="project" value="TreeGrafter"/>
</dbReference>
<accession>A0A1D8GCK8</accession>
<sequence>MKRLSYQALKSLNDNSFRLKEAPERVLQFGEGNFLRGFVDYFIDILNETQSFNSKVVVVQPIANGLVSVLNEQEGLYTLYLRGFEDGEKVNRKRIISCISRGINPYEDFEAYLNNAKNPELRYIVSNTTEAGIVFEPKDQMDDAPPSSFPAKLTRLLYERFKVFGGEKGKGFVILSCELIDNNGIALKNCVDQYASKWNLGEDFTKWVTAENIFCSTLVDRIVTGYPREEAENLNAENHYEDKLINTAEVFASWVIEGPKTLADELPFEKAGLPVMIVDDHTPYKKRKVRILNGAHTSMVLAAYLAGKDIVRDCMEDDIILSFMKKTLFEEIIPTLTLPQEELLSFANAVIERFKNPYIDHELLAISLNSVSKWRARVLPSMKAYIEKFEQLPSCIVLSFAALMAFYTGTRIENGALIGDRKGKEYKIIDNLEVLEFFAKNSKALSRPEFVSAFASNEGFFGEDLTKYDGFVETVVNYLDSIDTKGMEAVLKGM</sequence>
<dbReference type="STRING" id="1424294.Gferi_02910"/>
<dbReference type="SUPFAM" id="SSF48179">
    <property type="entry name" value="6-phosphogluconate dehydrogenase C-terminal domain-like"/>
    <property type="match status" value="1"/>
</dbReference>
<organism evidence="6 7">
    <name type="scientific">Geosporobacter ferrireducens</name>
    <dbReference type="NCBI Taxonomy" id="1424294"/>
    <lineage>
        <taxon>Bacteria</taxon>
        <taxon>Bacillati</taxon>
        <taxon>Bacillota</taxon>
        <taxon>Clostridia</taxon>
        <taxon>Peptostreptococcales</taxon>
        <taxon>Thermotaleaceae</taxon>
        <taxon>Geosporobacter</taxon>
    </lineage>
</organism>
<dbReference type="InterPro" id="IPR013131">
    <property type="entry name" value="Mannitol_DH_N"/>
</dbReference>
<dbReference type="GO" id="GO:0019698">
    <property type="term" value="P:D-galacturonate catabolic process"/>
    <property type="evidence" value="ECO:0007669"/>
    <property type="project" value="TreeGrafter"/>
</dbReference>
<dbReference type="PANTHER" id="PTHR30524:SF0">
    <property type="entry name" value="ALTRONATE OXIDOREDUCTASE-RELATED"/>
    <property type="match status" value="1"/>
</dbReference>
<evidence type="ECO:0000313" key="7">
    <source>
        <dbReference type="Proteomes" id="UP000095743"/>
    </source>
</evidence>
<comment type="catalytic activity">
    <reaction evidence="3">
        <text>D-mannitol 1-phosphate + NAD(+) = beta-D-fructose 6-phosphate + NADH + H(+)</text>
        <dbReference type="Rhea" id="RHEA:19661"/>
        <dbReference type="ChEBI" id="CHEBI:15378"/>
        <dbReference type="ChEBI" id="CHEBI:57540"/>
        <dbReference type="ChEBI" id="CHEBI:57634"/>
        <dbReference type="ChEBI" id="CHEBI:57945"/>
        <dbReference type="ChEBI" id="CHEBI:61381"/>
        <dbReference type="EC" id="1.1.1.17"/>
    </reaction>
</comment>
<evidence type="ECO:0000256" key="3">
    <source>
        <dbReference type="ARBA" id="ARBA00048615"/>
    </source>
</evidence>
<dbReference type="KEGG" id="gfe:Gferi_02910"/>
<dbReference type="Pfam" id="PF08125">
    <property type="entry name" value="Mannitol_dh_C"/>
    <property type="match status" value="1"/>
</dbReference>
<dbReference type="Gene3D" id="3.40.50.720">
    <property type="entry name" value="NAD(P)-binding Rossmann-like Domain"/>
    <property type="match status" value="1"/>
</dbReference>
<evidence type="ECO:0000259" key="5">
    <source>
        <dbReference type="Pfam" id="PF08125"/>
    </source>
</evidence>
<dbReference type="NCBIfam" id="NF002969">
    <property type="entry name" value="PRK03643.1"/>
    <property type="match status" value="1"/>
</dbReference>
<dbReference type="AlphaFoldDB" id="A0A1D8GCK8"/>
<dbReference type="EMBL" id="CP017269">
    <property type="protein sequence ID" value="AOT68639.1"/>
    <property type="molecule type" value="Genomic_DNA"/>
</dbReference>
<feature type="domain" description="Mannitol dehydrogenase C-terminal" evidence="5">
    <location>
        <begin position="282"/>
        <end position="482"/>
    </location>
</feature>